<keyword evidence="4 7" id="KW-0812">Transmembrane</keyword>
<comment type="caution">
    <text evidence="8">The sequence shown here is derived from an EMBL/GenBank/DDBJ whole genome shotgun (WGS) entry which is preliminary data.</text>
</comment>
<evidence type="ECO:0000256" key="7">
    <source>
        <dbReference type="SAM" id="Phobius"/>
    </source>
</evidence>
<dbReference type="PANTHER" id="PTHR10464">
    <property type="entry name" value="UREA TRANSPORTER"/>
    <property type="match status" value="1"/>
</dbReference>
<gene>
    <name evidence="8" type="ORF">C0Z18_16530</name>
</gene>
<evidence type="ECO:0000256" key="3">
    <source>
        <dbReference type="ARBA" id="ARBA00022475"/>
    </source>
</evidence>
<name>A0A2N7VN26_9BURK</name>
<dbReference type="Pfam" id="PF03253">
    <property type="entry name" value="UT"/>
    <property type="match status" value="1"/>
</dbReference>
<dbReference type="InterPro" id="IPR004937">
    <property type="entry name" value="Urea_transporter"/>
</dbReference>
<reference evidence="8 9" key="1">
    <citation type="submission" date="2018-01" db="EMBL/GenBank/DDBJ databases">
        <title>Whole genome analyses suggest that Burkholderia sensu lato contains two further novel genera in the rhizoxinica-symbiotica group Mycetohabitans gen. nov., and Trinickia gen. nov.: implications for the evolution of diazotrophy and nodulation in the Burkholderiaceae.</title>
        <authorList>
            <person name="Estrada-de los Santos P."/>
            <person name="Palmer M."/>
            <person name="Chavez-Ramirez B."/>
            <person name="Beukes C."/>
            <person name="Steenkamp E.T."/>
            <person name="Hirsch A.M."/>
            <person name="Manyaka P."/>
            <person name="Maluk M."/>
            <person name="Lafos M."/>
            <person name="Crook M."/>
            <person name="Gross E."/>
            <person name="Simon M.F."/>
            <person name="Bueno dos Reis Junior F."/>
            <person name="Poole P.S."/>
            <person name="Venter S.N."/>
            <person name="James E.K."/>
        </authorList>
    </citation>
    <scope>NUCLEOTIDE SEQUENCE [LARGE SCALE GENOMIC DNA]</scope>
    <source>
        <strain evidence="8 9">GIMN1.004</strain>
    </source>
</reference>
<sequence length="333" mass="33558">MHAGQDDDSSALRTVLRSIGQTVLQCNALTGACVLAALALCDLRLACAALIGAVTAHVSARLVHYEPSAIRDGLHGFNGVLCALAAASIIDDTQVALAVALLSAIAATCLALPASRWLSTRALAVYSSPCLVVTWGWLALRASAHASTGPSGADIGHVYGQATWVRFPCDAWFGGSAVPLPGAFGDACAALAQTVFASGALPGLLIAIGIALASRRAAVHALLGAAASSAIAWLCGESLAPLHTGVAGFNGALAALALVDRGAVAASSAVVLSALVHQAAAHWGWPAMSAPFVASVWCVRTGAAGLINRYAPPPPALRRSRAGDRRASPSRSS</sequence>
<dbReference type="Proteomes" id="UP000235616">
    <property type="component" value="Unassembled WGS sequence"/>
</dbReference>
<dbReference type="Gene3D" id="1.10.3430.10">
    <property type="entry name" value="Ammonium transporter AmtB like domains"/>
    <property type="match status" value="1"/>
</dbReference>
<dbReference type="InterPro" id="IPR029020">
    <property type="entry name" value="Ammonium/urea_transptr"/>
</dbReference>
<comment type="similarity">
    <text evidence="2">Belongs to the urea transporter family.</text>
</comment>
<feature type="transmembrane region" description="Helical" evidence="7">
    <location>
        <begin position="190"/>
        <end position="210"/>
    </location>
</feature>
<accession>A0A2N7VN26</accession>
<proteinExistence type="inferred from homology"/>
<feature type="transmembrane region" description="Helical" evidence="7">
    <location>
        <begin position="122"/>
        <end position="140"/>
    </location>
</feature>
<organism evidence="8 9">
    <name type="scientific">Trinickia dabaoshanensis</name>
    <dbReference type="NCBI Taxonomy" id="564714"/>
    <lineage>
        <taxon>Bacteria</taxon>
        <taxon>Pseudomonadati</taxon>
        <taxon>Pseudomonadota</taxon>
        <taxon>Betaproteobacteria</taxon>
        <taxon>Burkholderiales</taxon>
        <taxon>Burkholderiaceae</taxon>
        <taxon>Trinickia</taxon>
    </lineage>
</organism>
<dbReference type="PANTHER" id="PTHR10464:SF4">
    <property type="entry name" value="UREA TRANSPORTER"/>
    <property type="match status" value="1"/>
</dbReference>
<evidence type="ECO:0000256" key="1">
    <source>
        <dbReference type="ARBA" id="ARBA00004651"/>
    </source>
</evidence>
<evidence type="ECO:0000256" key="5">
    <source>
        <dbReference type="ARBA" id="ARBA00022989"/>
    </source>
</evidence>
<dbReference type="AlphaFoldDB" id="A0A2N7VN26"/>
<feature type="transmembrane region" description="Helical" evidence="7">
    <location>
        <begin position="96"/>
        <end position="115"/>
    </location>
</feature>
<dbReference type="RefSeq" id="WP_102646499.1">
    <property type="nucleotide sequence ID" value="NZ_PNYA01000014.1"/>
</dbReference>
<dbReference type="GO" id="GO:0005886">
    <property type="term" value="C:plasma membrane"/>
    <property type="evidence" value="ECO:0007669"/>
    <property type="project" value="UniProtKB-SubCell"/>
</dbReference>
<dbReference type="OrthoDB" id="9002779at2"/>
<comment type="subcellular location">
    <subcellularLocation>
        <location evidence="1">Cell membrane</location>
        <topology evidence="1">Multi-pass membrane protein</topology>
    </subcellularLocation>
</comment>
<evidence type="ECO:0000256" key="4">
    <source>
        <dbReference type="ARBA" id="ARBA00022692"/>
    </source>
</evidence>
<keyword evidence="6 7" id="KW-0472">Membrane</keyword>
<evidence type="ECO:0000313" key="8">
    <source>
        <dbReference type="EMBL" id="PMS18536.1"/>
    </source>
</evidence>
<keyword evidence="3" id="KW-1003">Cell membrane</keyword>
<protein>
    <submittedName>
        <fullName evidence="8">Urea transporter</fullName>
    </submittedName>
</protein>
<evidence type="ECO:0000313" key="9">
    <source>
        <dbReference type="Proteomes" id="UP000235616"/>
    </source>
</evidence>
<keyword evidence="5 7" id="KW-1133">Transmembrane helix</keyword>
<dbReference type="GO" id="GO:0015204">
    <property type="term" value="F:urea transmembrane transporter activity"/>
    <property type="evidence" value="ECO:0007669"/>
    <property type="project" value="InterPro"/>
</dbReference>
<evidence type="ECO:0000256" key="2">
    <source>
        <dbReference type="ARBA" id="ARBA00005914"/>
    </source>
</evidence>
<evidence type="ECO:0000256" key="6">
    <source>
        <dbReference type="ARBA" id="ARBA00023136"/>
    </source>
</evidence>
<dbReference type="EMBL" id="PNYA01000014">
    <property type="protein sequence ID" value="PMS18536.1"/>
    <property type="molecule type" value="Genomic_DNA"/>
</dbReference>
<keyword evidence="9" id="KW-1185">Reference proteome</keyword>